<dbReference type="EMBL" id="MU003766">
    <property type="protein sequence ID" value="KAF2725989.1"/>
    <property type="molecule type" value="Genomic_DNA"/>
</dbReference>
<evidence type="ECO:0000259" key="1">
    <source>
        <dbReference type="PROSITE" id="PS52004"/>
    </source>
</evidence>
<dbReference type="AlphaFoldDB" id="A0A9P4QJC7"/>
<dbReference type="InterPro" id="IPR020841">
    <property type="entry name" value="PKS_Beta-ketoAc_synthase_dom"/>
</dbReference>
<dbReference type="GO" id="GO:0004312">
    <property type="term" value="F:fatty acid synthase activity"/>
    <property type="evidence" value="ECO:0007669"/>
    <property type="project" value="TreeGrafter"/>
</dbReference>
<gene>
    <name evidence="2" type="ORF">K431DRAFT_299701</name>
</gene>
<dbReference type="InterPro" id="IPR014030">
    <property type="entry name" value="Ketoacyl_synth_N"/>
</dbReference>
<accession>A0A9P4QJC7</accession>
<comment type="caution">
    <text evidence="2">The sequence shown here is derived from an EMBL/GenBank/DDBJ whole genome shotgun (WGS) entry which is preliminary data.</text>
</comment>
<dbReference type="InterPro" id="IPR016039">
    <property type="entry name" value="Thiolase-like"/>
</dbReference>
<keyword evidence="3" id="KW-1185">Reference proteome</keyword>
<dbReference type="Pfam" id="PF00109">
    <property type="entry name" value="ketoacyl-synt"/>
    <property type="match status" value="1"/>
</dbReference>
<proteinExistence type="predicted"/>
<dbReference type="Gene3D" id="3.40.47.10">
    <property type="match status" value="1"/>
</dbReference>
<dbReference type="PROSITE" id="PS52004">
    <property type="entry name" value="KS3_2"/>
    <property type="match status" value="1"/>
</dbReference>
<dbReference type="PANTHER" id="PTHR43775:SF29">
    <property type="entry name" value="ASPERFURANONE POLYKETIDE SYNTHASE AFOG-RELATED"/>
    <property type="match status" value="1"/>
</dbReference>
<feature type="domain" description="Ketosynthase family 3 (KS3)" evidence="1">
    <location>
        <begin position="6"/>
        <end position="141"/>
    </location>
</feature>
<reference evidence="2" key="1">
    <citation type="journal article" date="2020" name="Stud. Mycol.">
        <title>101 Dothideomycetes genomes: a test case for predicting lifestyles and emergence of pathogens.</title>
        <authorList>
            <person name="Haridas S."/>
            <person name="Albert R."/>
            <person name="Binder M."/>
            <person name="Bloem J."/>
            <person name="Labutti K."/>
            <person name="Salamov A."/>
            <person name="Andreopoulos B."/>
            <person name="Baker S."/>
            <person name="Barry K."/>
            <person name="Bills G."/>
            <person name="Bluhm B."/>
            <person name="Cannon C."/>
            <person name="Castanera R."/>
            <person name="Culley D."/>
            <person name="Daum C."/>
            <person name="Ezra D."/>
            <person name="Gonzalez J."/>
            <person name="Henrissat B."/>
            <person name="Kuo A."/>
            <person name="Liang C."/>
            <person name="Lipzen A."/>
            <person name="Lutzoni F."/>
            <person name="Magnuson J."/>
            <person name="Mondo S."/>
            <person name="Nolan M."/>
            <person name="Ohm R."/>
            <person name="Pangilinan J."/>
            <person name="Park H.-J."/>
            <person name="Ramirez L."/>
            <person name="Alfaro M."/>
            <person name="Sun H."/>
            <person name="Tritt A."/>
            <person name="Yoshinaga Y."/>
            <person name="Zwiers L.-H."/>
            <person name="Turgeon B."/>
            <person name="Goodwin S."/>
            <person name="Spatafora J."/>
            <person name="Crous P."/>
            <person name="Grigoriev I."/>
        </authorList>
    </citation>
    <scope>NUCLEOTIDE SEQUENCE</scope>
    <source>
        <strain evidence="2">CBS 116435</strain>
    </source>
</reference>
<organism evidence="2 3">
    <name type="scientific">Polychaeton citri CBS 116435</name>
    <dbReference type="NCBI Taxonomy" id="1314669"/>
    <lineage>
        <taxon>Eukaryota</taxon>
        <taxon>Fungi</taxon>
        <taxon>Dikarya</taxon>
        <taxon>Ascomycota</taxon>
        <taxon>Pezizomycotina</taxon>
        <taxon>Dothideomycetes</taxon>
        <taxon>Dothideomycetidae</taxon>
        <taxon>Capnodiales</taxon>
        <taxon>Capnodiaceae</taxon>
        <taxon>Polychaeton</taxon>
    </lineage>
</organism>
<evidence type="ECO:0000313" key="2">
    <source>
        <dbReference type="EMBL" id="KAF2725989.1"/>
    </source>
</evidence>
<dbReference type="InterPro" id="IPR050091">
    <property type="entry name" value="PKS_NRPS_Biosynth_Enz"/>
</dbReference>
<protein>
    <submittedName>
        <fullName evidence="2">Beta-ketoacyl synthase</fullName>
    </submittedName>
</protein>
<dbReference type="SMART" id="SM00825">
    <property type="entry name" value="PKS_KS"/>
    <property type="match status" value="1"/>
</dbReference>
<name>A0A9P4QJC7_9PEZI</name>
<sequence>MASALLVPIAVVGVSYRAPGVGRKGLWDFLSEAKSAFSPIPKDRFEQDAYCYHNAEKAGVFAPKGAHFLPDDIYAFDAPFFNMNGEEVTSMDPQQRMMLECALEAAENAGLPLNELAGSNTGVFAAMERCEYGERLTDDLP</sequence>
<dbReference type="PANTHER" id="PTHR43775">
    <property type="entry name" value="FATTY ACID SYNTHASE"/>
    <property type="match status" value="1"/>
</dbReference>
<dbReference type="OrthoDB" id="3934956at2759"/>
<dbReference type="GO" id="GO:0006633">
    <property type="term" value="P:fatty acid biosynthetic process"/>
    <property type="evidence" value="ECO:0007669"/>
    <property type="project" value="TreeGrafter"/>
</dbReference>
<dbReference type="GO" id="GO:0044550">
    <property type="term" value="P:secondary metabolite biosynthetic process"/>
    <property type="evidence" value="ECO:0007669"/>
    <property type="project" value="TreeGrafter"/>
</dbReference>
<dbReference type="SUPFAM" id="SSF53901">
    <property type="entry name" value="Thiolase-like"/>
    <property type="match status" value="1"/>
</dbReference>
<dbReference type="Proteomes" id="UP000799441">
    <property type="component" value="Unassembled WGS sequence"/>
</dbReference>
<evidence type="ECO:0000313" key="3">
    <source>
        <dbReference type="Proteomes" id="UP000799441"/>
    </source>
</evidence>